<dbReference type="NCBIfam" id="TIGR03930">
    <property type="entry name" value="WXG100_ESAT6"/>
    <property type="match status" value="1"/>
</dbReference>
<dbReference type="Proteomes" id="UP000540698">
    <property type="component" value="Unassembled WGS sequence"/>
</dbReference>
<evidence type="ECO:0000313" key="3">
    <source>
        <dbReference type="Proteomes" id="UP000540698"/>
    </source>
</evidence>
<dbReference type="InterPro" id="IPR010310">
    <property type="entry name" value="T7SS_ESAT-6-like"/>
</dbReference>
<dbReference type="EMBL" id="JAAXOS010000033">
    <property type="protein sequence ID" value="NKY31390.1"/>
    <property type="molecule type" value="Genomic_DNA"/>
</dbReference>
<organism evidence="2 3">
    <name type="scientific">Nocardia gamkensis</name>
    <dbReference type="NCBI Taxonomy" id="352869"/>
    <lineage>
        <taxon>Bacteria</taxon>
        <taxon>Bacillati</taxon>
        <taxon>Actinomycetota</taxon>
        <taxon>Actinomycetes</taxon>
        <taxon>Mycobacteriales</taxon>
        <taxon>Nocardiaceae</taxon>
        <taxon>Nocardia</taxon>
    </lineage>
</organism>
<proteinExistence type="inferred from homology"/>
<accession>A0A7X6R774</accession>
<gene>
    <name evidence="2" type="ORF">HGB38_35155</name>
</gene>
<comment type="similarity">
    <text evidence="1">Belongs to the WXG100 family.</text>
</comment>
<name>A0A7X6R774_9NOCA</name>
<sequence length="99" mass="10788">MTSEFAFDLDHIDQVTARARGFKEFFADHLDQLDRTVQGLMQSGQWTGAAAAAYAEEHQVWVAAARELLDGLAEMEQAARTAHASYSDAAAVNLRMTGG</sequence>
<dbReference type="Gene3D" id="1.10.287.1060">
    <property type="entry name" value="ESAT-6-like"/>
    <property type="match status" value="1"/>
</dbReference>
<dbReference type="SUPFAM" id="SSF140453">
    <property type="entry name" value="EsxAB dimer-like"/>
    <property type="match status" value="1"/>
</dbReference>
<evidence type="ECO:0000256" key="1">
    <source>
        <dbReference type="RuleBase" id="RU362001"/>
    </source>
</evidence>
<evidence type="ECO:0000313" key="2">
    <source>
        <dbReference type="EMBL" id="NKY31390.1"/>
    </source>
</evidence>
<dbReference type="InterPro" id="IPR036689">
    <property type="entry name" value="ESAT-6-like_sf"/>
</dbReference>
<reference evidence="2 3" key="1">
    <citation type="submission" date="2020-04" db="EMBL/GenBank/DDBJ databases">
        <title>MicrobeNet Type strains.</title>
        <authorList>
            <person name="Nicholson A.C."/>
        </authorList>
    </citation>
    <scope>NUCLEOTIDE SEQUENCE [LARGE SCALE GENOMIC DNA]</scope>
    <source>
        <strain evidence="2 3">DSM 44956</strain>
    </source>
</reference>
<keyword evidence="3" id="KW-1185">Reference proteome</keyword>
<dbReference type="Pfam" id="PF06013">
    <property type="entry name" value="WXG100"/>
    <property type="match status" value="1"/>
</dbReference>
<dbReference type="RefSeq" id="WP_062977765.1">
    <property type="nucleotide sequence ID" value="NZ_JAAXOS010000033.1"/>
</dbReference>
<dbReference type="AlphaFoldDB" id="A0A7X6R774"/>
<protein>
    <recommendedName>
        <fullName evidence="1">ESAT-6-like protein</fullName>
    </recommendedName>
</protein>
<comment type="caution">
    <text evidence="2">The sequence shown here is derived from an EMBL/GenBank/DDBJ whole genome shotgun (WGS) entry which is preliminary data.</text>
</comment>